<dbReference type="Proteomes" id="UP000315344">
    <property type="component" value="Unassembled WGS sequence"/>
</dbReference>
<protein>
    <submittedName>
        <fullName evidence="2">Transposase</fullName>
    </submittedName>
</protein>
<gene>
    <name evidence="2" type="ORF">DI616_19750</name>
</gene>
<evidence type="ECO:0000259" key="1">
    <source>
        <dbReference type="Pfam" id="PF01610"/>
    </source>
</evidence>
<accession>A0A533HYW0</accession>
<proteinExistence type="predicted"/>
<sequence>RDVFHQPTPAQGRRLAQRLIDTLPSCPIPEIARLGKTLRRWETAFLAYFDTEGASNGGTEAVNGIIELGRRIARGFRNFEHYRLRMLLITGGLDASPHTQL</sequence>
<feature type="non-terminal residue" evidence="2">
    <location>
        <position position="1"/>
    </location>
</feature>
<evidence type="ECO:0000313" key="3">
    <source>
        <dbReference type="Proteomes" id="UP000315344"/>
    </source>
</evidence>
<organism evidence="2 3">
    <name type="scientific">Paracoccus denitrificans</name>
    <dbReference type="NCBI Taxonomy" id="266"/>
    <lineage>
        <taxon>Bacteria</taxon>
        <taxon>Pseudomonadati</taxon>
        <taxon>Pseudomonadota</taxon>
        <taxon>Alphaproteobacteria</taxon>
        <taxon>Rhodobacterales</taxon>
        <taxon>Paracoccaceae</taxon>
        <taxon>Paracoccus</taxon>
    </lineage>
</organism>
<dbReference type="Pfam" id="PF01610">
    <property type="entry name" value="DDE_Tnp_ISL3"/>
    <property type="match status" value="1"/>
</dbReference>
<dbReference type="AlphaFoldDB" id="A0A533HYW0"/>
<feature type="domain" description="Transposase IS204/IS1001/IS1096/IS1165 DDE" evidence="1">
    <location>
        <begin position="1"/>
        <end position="86"/>
    </location>
</feature>
<reference evidence="2 3" key="1">
    <citation type="journal article" date="2017" name="Nat. Commun.">
        <title>In situ click chemistry generation of cyclooxygenase-2 inhibitors.</title>
        <authorList>
            <person name="Bhardwaj A."/>
            <person name="Kaur J."/>
            <person name="Wuest M."/>
            <person name="Wuest F."/>
        </authorList>
    </citation>
    <scope>NUCLEOTIDE SEQUENCE [LARGE SCALE GENOMIC DNA]</scope>
    <source>
        <strain evidence="2">S2_012_000_R3_94</strain>
    </source>
</reference>
<comment type="caution">
    <text evidence="2">The sequence shown here is derived from an EMBL/GenBank/DDBJ whole genome shotgun (WGS) entry which is preliminary data.</text>
</comment>
<dbReference type="EMBL" id="VAFL01000036">
    <property type="protein sequence ID" value="TKW63264.1"/>
    <property type="molecule type" value="Genomic_DNA"/>
</dbReference>
<name>A0A533HYW0_PARDE</name>
<evidence type="ECO:0000313" key="2">
    <source>
        <dbReference type="EMBL" id="TKW63264.1"/>
    </source>
</evidence>
<dbReference type="InterPro" id="IPR002560">
    <property type="entry name" value="Transposase_DDE"/>
</dbReference>